<comment type="caution">
    <text evidence="2">The sequence shown here is derived from an EMBL/GenBank/DDBJ whole genome shotgun (WGS) entry which is preliminary data.</text>
</comment>
<dbReference type="Proteomes" id="UP001341840">
    <property type="component" value="Unassembled WGS sequence"/>
</dbReference>
<accession>A0ABU6XP12</accession>
<gene>
    <name evidence="2" type="ORF">PIB30_077619</name>
</gene>
<protein>
    <submittedName>
        <fullName evidence="2">Uncharacterized protein</fullName>
    </submittedName>
</protein>
<keyword evidence="3" id="KW-1185">Reference proteome</keyword>
<evidence type="ECO:0000313" key="3">
    <source>
        <dbReference type="Proteomes" id="UP001341840"/>
    </source>
</evidence>
<evidence type="ECO:0000256" key="1">
    <source>
        <dbReference type="SAM" id="MobiDB-lite"/>
    </source>
</evidence>
<organism evidence="2 3">
    <name type="scientific">Stylosanthes scabra</name>
    <dbReference type="NCBI Taxonomy" id="79078"/>
    <lineage>
        <taxon>Eukaryota</taxon>
        <taxon>Viridiplantae</taxon>
        <taxon>Streptophyta</taxon>
        <taxon>Embryophyta</taxon>
        <taxon>Tracheophyta</taxon>
        <taxon>Spermatophyta</taxon>
        <taxon>Magnoliopsida</taxon>
        <taxon>eudicotyledons</taxon>
        <taxon>Gunneridae</taxon>
        <taxon>Pentapetalae</taxon>
        <taxon>rosids</taxon>
        <taxon>fabids</taxon>
        <taxon>Fabales</taxon>
        <taxon>Fabaceae</taxon>
        <taxon>Papilionoideae</taxon>
        <taxon>50 kb inversion clade</taxon>
        <taxon>dalbergioids sensu lato</taxon>
        <taxon>Dalbergieae</taxon>
        <taxon>Pterocarpus clade</taxon>
        <taxon>Stylosanthes</taxon>
    </lineage>
</organism>
<reference evidence="2 3" key="1">
    <citation type="journal article" date="2023" name="Plants (Basel)">
        <title>Bridging the Gap: Combining Genomics and Transcriptomics Approaches to Understand Stylosanthes scabra, an Orphan Legume from the Brazilian Caatinga.</title>
        <authorList>
            <person name="Ferreira-Neto J.R.C."/>
            <person name="da Silva M.D."/>
            <person name="Binneck E."/>
            <person name="de Melo N.F."/>
            <person name="da Silva R.H."/>
            <person name="de Melo A.L.T.M."/>
            <person name="Pandolfi V."/>
            <person name="Bustamante F.O."/>
            <person name="Brasileiro-Vidal A.C."/>
            <person name="Benko-Iseppon A.M."/>
        </authorList>
    </citation>
    <scope>NUCLEOTIDE SEQUENCE [LARGE SCALE GENOMIC DNA]</scope>
    <source>
        <tissue evidence="2">Leaves</tissue>
    </source>
</reference>
<evidence type="ECO:0000313" key="2">
    <source>
        <dbReference type="EMBL" id="MED6199622.1"/>
    </source>
</evidence>
<sequence length="106" mass="11723">MADNNQYFKTRATTITKGVFEAAPSESTILATELADSDYSDDELANSDDSDDEEVEEEPGKDVDTKVVEEETKCETFFIATIFSRNKVAETEILIKCEDPGPCLVT</sequence>
<dbReference type="EMBL" id="JASCZI010212498">
    <property type="protein sequence ID" value="MED6199622.1"/>
    <property type="molecule type" value="Genomic_DNA"/>
</dbReference>
<feature type="region of interest" description="Disordered" evidence="1">
    <location>
        <begin position="34"/>
        <end position="64"/>
    </location>
</feature>
<proteinExistence type="predicted"/>
<feature type="compositionally biased region" description="Acidic residues" evidence="1">
    <location>
        <begin position="35"/>
        <end position="57"/>
    </location>
</feature>
<name>A0ABU6XP12_9FABA</name>